<keyword evidence="2" id="KW-0472">Membrane</keyword>
<sequence length="401" mass="46487">MLLVRKWLHTCFKYWIYFLPVVTLLLPLVCYPFLSISQKIYGYFVFTTISSLGWFFALRRRENQLKTAAVQLLQTKIRKLTENNEGLRQIRESLKEHQQESAQLQIQSQKLKNSLFHLQGLLVKTKGEGQKLETLLLHRTEENRCLKMQVDSLIQECGEKTEEVQTLNRELAETLAYQQALNDEYQATFSEQRNMLDKRQIYIGKLENKVQDLMYEIRNLLQLESDIAENIPSQESNAVTGNISLQLSSELKKIAFKAENIEAASSLTASRYLHTDTSVHNYSLECRQLFDSLREENLGMLFVYARQSQRAVFANALFKTWTGYCAEDFLKFGSDIVISGGKQWMEDLHSSREECSGRLVIKTKSRGHLPFRYCLMALNKGPLCYHVLGVLYPLHKEVLQS</sequence>
<keyword evidence="2" id="KW-1133">Transmembrane helix</keyword>
<evidence type="ECO:0000313" key="10">
    <source>
        <dbReference type="EMBL" id="CRI47381.1"/>
    </source>
</evidence>
<dbReference type="EMBL" id="LN849047">
    <property type="protein sequence ID" value="CRI73425.1"/>
    <property type="molecule type" value="Genomic_DNA"/>
</dbReference>
<dbReference type="GeneID" id="45050810"/>
<feature type="domain" description="UPF0242" evidence="4">
    <location>
        <begin position="246"/>
        <end position="393"/>
    </location>
</feature>
<dbReference type="EMBL" id="LN847008">
    <property type="protein sequence ID" value="CRI41783.1"/>
    <property type="molecule type" value="Genomic_DNA"/>
</dbReference>
<evidence type="ECO:0000259" key="4">
    <source>
        <dbReference type="Pfam" id="PF18095"/>
    </source>
</evidence>
<evidence type="ECO:0000259" key="3">
    <source>
        <dbReference type="Pfam" id="PF06785"/>
    </source>
</evidence>
<evidence type="ECO:0000313" key="7">
    <source>
        <dbReference type="EMBL" id="CRI41783.1"/>
    </source>
</evidence>
<dbReference type="RefSeq" id="WP_010883392.1">
    <property type="nucleotide sequence ID" value="NZ_CP160064.1"/>
</dbReference>
<evidence type="ECO:0000313" key="5">
    <source>
        <dbReference type="EMBL" id="CRI38392.1"/>
    </source>
</evidence>
<dbReference type="EMBL" id="LN846999">
    <property type="protein sequence ID" value="CRI38392.1"/>
    <property type="molecule type" value="Genomic_DNA"/>
</dbReference>
<gene>
    <name evidence="5" type="ORF">BN1224_CV15_C_02250</name>
    <name evidence="7" type="ORF">BN1224_GiD_A_07840</name>
    <name evidence="8" type="ORF">BN1224_H12_ET_00090</name>
    <name evidence="9" type="ORF">BN1224_MUL2216_F_03060</name>
    <name evidence="10" type="ORF">BN1224_Panola_K_00800</name>
    <name evidence="12" type="ORF">BN1224_PB1_B_07720</name>
    <name evidence="11" type="ORF">BN1224_U1271_C_06140</name>
    <name evidence="13" type="ORF">BN1224_UZG1_B_00810</name>
    <name evidence="14" type="ORF">BN1224_YK41_BV_00050</name>
    <name evidence="6" type="ORF">CWL029c_E_00790</name>
</gene>
<dbReference type="EMBL" id="LN847227">
    <property type="protein sequence ID" value="CRI46251.1"/>
    <property type="molecule type" value="Genomic_DNA"/>
</dbReference>
<dbReference type="EMBL" id="LN847236">
    <property type="protein sequence ID" value="CRI47381.1"/>
    <property type="molecule type" value="Genomic_DNA"/>
</dbReference>
<reference evidence="14" key="1">
    <citation type="submission" date="2015-05" db="EMBL/GenBank/DDBJ databases">
        <authorList>
            <person name="Rattei Thomas"/>
        </authorList>
    </citation>
    <scope>NUCLEOTIDE SEQUENCE</scope>
    <source>
        <strain evidence="5">CV15</strain>
        <strain evidence="6">CWL029c</strain>
        <strain evidence="7">GiD</strain>
        <strain evidence="8">H12</strain>
        <strain evidence="9">MUL2216</strain>
        <strain evidence="10">Panola</strain>
        <strain evidence="12">PB1</strain>
        <strain evidence="11">U1271</strain>
        <strain evidence="13">UZG1</strain>
        <strain evidence="14">YK41</strain>
    </source>
</reference>
<organism evidence="14">
    <name type="scientific">Chlamydia pneumoniae</name>
    <name type="common">Chlamydophila pneumoniae</name>
    <dbReference type="NCBI Taxonomy" id="83558"/>
    <lineage>
        <taxon>Bacteria</taxon>
        <taxon>Pseudomonadati</taxon>
        <taxon>Chlamydiota</taxon>
        <taxon>Chlamydiia</taxon>
        <taxon>Chlamydiales</taxon>
        <taxon>Chlamydiaceae</taxon>
        <taxon>Chlamydia/Chlamydophila group</taxon>
        <taxon>Chlamydia</taxon>
    </lineage>
</organism>
<dbReference type="Pfam" id="PF18095">
    <property type="entry name" value="PAS_12"/>
    <property type="match status" value="1"/>
</dbReference>
<dbReference type="OrthoDB" id="18689at2"/>
<dbReference type="EMBL" id="LN847244">
    <property type="protein sequence ID" value="CRI49674.1"/>
    <property type="molecule type" value="Genomic_DNA"/>
</dbReference>
<name>A0A0F7YS99_CHLPN</name>
<dbReference type="SMR" id="A0A0F7YS99"/>
<evidence type="ECO:0000256" key="2">
    <source>
        <dbReference type="SAM" id="Phobius"/>
    </source>
</evidence>
<evidence type="ECO:0000313" key="9">
    <source>
        <dbReference type="EMBL" id="CRI46251.1"/>
    </source>
</evidence>
<evidence type="ECO:0000313" key="6">
    <source>
        <dbReference type="EMBL" id="CRI40655.1"/>
    </source>
</evidence>
<evidence type="ECO:0000313" key="12">
    <source>
        <dbReference type="EMBL" id="CRI50803.1"/>
    </source>
</evidence>
<dbReference type="OMA" id="QWETDLR"/>
<dbReference type="InterPro" id="IPR009623">
    <property type="entry name" value="UPF0242_N"/>
</dbReference>
<feature type="coiled-coil region" evidence="1">
    <location>
        <begin position="70"/>
        <end position="114"/>
    </location>
</feature>
<feature type="transmembrane region" description="Helical" evidence="2">
    <location>
        <begin position="40"/>
        <end position="58"/>
    </location>
</feature>
<evidence type="ECO:0000313" key="8">
    <source>
        <dbReference type="EMBL" id="CRI43995.1"/>
    </source>
</evidence>
<evidence type="ECO:0000313" key="11">
    <source>
        <dbReference type="EMBL" id="CRI49674.1"/>
    </source>
</evidence>
<dbReference type="PATRIC" id="fig|83558.13.peg.798"/>
<evidence type="ECO:0000313" key="13">
    <source>
        <dbReference type="EMBL" id="CRI51932.1"/>
    </source>
</evidence>
<evidence type="ECO:0000256" key="1">
    <source>
        <dbReference type="SAM" id="Coils"/>
    </source>
</evidence>
<keyword evidence="2" id="KW-0812">Transmembrane</keyword>
<protein>
    <submittedName>
        <fullName evidence="14">UPF0242 protein CPn_0755/CP_1117/CPj0755/CpB0783</fullName>
    </submittedName>
</protein>
<dbReference type="EMBL" id="LN847005">
    <property type="protein sequence ID" value="CRI40655.1"/>
    <property type="molecule type" value="Genomic_DNA"/>
</dbReference>
<accession>A0A0F7YS99</accession>
<keyword evidence="1" id="KW-0175">Coiled coil</keyword>
<feature type="domain" description="UPF0242" evidence="3">
    <location>
        <begin position="13"/>
        <end position="224"/>
    </location>
</feature>
<dbReference type="InterPro" id="IPR040578">
    <property type="entry name" value="UPF0242_PAS"/>
</dbReference>
<proteinExistence type="predicted"/>
<evidence type="ECO:0000313" key="14">
    <source>
        <dbReference type="EMBL" id="CRI73425.1"/>
    </source>
</evidence>
<dbReference type="EMBL" id="LN847198">
    <property type="protein sequence ID" value="CRI43995.1"/>
    <property type="molecule type" value="Genomic_DNA"/>
</dbReference>
<dbReference type="Pfam" id="PF06785">
    <property type="entry name" value="UPF0242"/>
    <property type="match status" value="1"/>
</dbReference>
<feature type="transmembrane region" description="Helical" evidence="2">
    <location>
        <begin position="12"/>
        <end position="34"/>
    </location>
</feature>
<dbReference type="EMBL" id="LN847246">
    <property type="protein sequence ID" value="CRI51932.1"/>
    <property type="molecule type" value="Genomic_DNA"/>
</dbReference>
<dbReference type="EMBL" id="LN847240">
    <property type="protein sequence ID" value="CRI50803.1"/>
    <property type="molecule type" value="Genomic_DNA"/>
</dbReference>
<dbReference type="AlphaFoldDB" id="A0A0F7YS99"/>